<accession>X6MJC0</accession>
<keyword evidence="2" id="KW-1185">Reference proteome</keyword>
<dbReference type="Proteomes" id="UP000023152">
    <property type="component" value="Unassembled WGS sequence"/>
</dbReference>
<evidence type="ECO:0000313" key="1">
    <source>
        <dbReference type="EMBL" id="ETO13165.1"/>
    </source>
</evidence>
<dbReference type="Gene3D" id="3.30.70.270">
    <property type="match status" value="1"/>
</dbReference>
<name>X6MJC0_RETFI</name>
<dbReference type="AlphaFoldDB" id="X6MJC0"/>
<sequence length="184" mass="21558">MSSQTPLESSTNLLLNRTLAEISDLNVHFSYQFIKIGYVMFGHEFDDYYEIENLVRITSNLGSYRRDKSYPIHKSDDLYKYFLKALDYIPDEHIVDSFMVVVNVELQSYYSVDQKHLEVLSKVFNIFKKYNILIATDKCEFFQNELIFLGQVISSKGVSANPEYINKVLIITKPKTKKQLERLL</sequence>
<dbReference type="OrthoDB" id="427924at2759"/>
<dbReference type="EMBL" id="ASPP01020786">
    <property type="protein sequence ID" value="ETO13165.1"/>
    <property type="molecule type" value="Genomic_DNA"/>
</dbReference>
<gene>
    <name evidence="1" type="ORF">RFI_24210</name>
</gene>
<organism evidence="1 2">
    <name type="scientific">Reticulomyxa filosa</name>
    <dbReference type="NCBI Taxonomy" id="46433"/>
    <lineage>
        <taxon>Eukaryota</taxon>
        <taxon>Sar</taxon>
        <taxon>Rhizaria</taxon>
        <taxon>Retaria</taxon>
        <taxon>Foraminifera</taxon>
        <taxon>Monothalamids</taxon>
        <taxon>Reticulomyxidae</taxon>
        <taxon>Reticulomyxa</taxon>
    </lineage>
</organism>
<dbReference type="SUPFAM" id="SSF56672">
    <property type="entry name" value="DNA/RNA polymerases"/>
    <property type="match status" value="1"/>
</dbReference>
<reference evidence="1 2" key="1">
    <citation type="journal article" date="2013" name="Curr. Biol.">
        <title>The Genome of the Foraminiferan Reticulomyxa filosa.</title>
        <authorList>
            <person name="Glockner G."/>
            <person name="Hulsmann N."/>
            <person name="Schleicher M."/>
            <person name="Noegel A.A."/>
            <person name="Eichinger L."/>
            <person name="Gallinger C."/>
            <person name="Pawlowski J."/>
            <person name="Sierra R."/>
            <person name="Euteneuer U."/>
            <person name="Pillet L."/>
            <person name="Moustafa A."/>
            <person name="Platzer M."/>
            <person name="Groth M."/>
            <person name="Szafranski K."/>
            <person name="Schliwa M."/>
        </authorList>
    </citation>
    <scope>NUCLEOTIDE SEQUENCE [LARGE SCALE GENOMIC DNA]</scope>
</reference>
<dbReference type="InterPro" id="IPR043128">
    <property type="entry name" value="Rev_trsase/Diguanyl_cyclase"/>
</dbReference>
<proteinExistence type="predicted"/>
<protein>
    <submittedName>
        <fullName evidence="1">Uncharacterized protein</fullName>
    </submittedName>
</protein>
<comment type="caution">
    <text evidence="1">The sequence shown here is derived from an EMBL/GenBank/DDBJ whole genome shotgun (WGS) entry which is preliminary data.</text>
</comment>
<evidence type="ECO:0000313" key="2">
    <source>
        <dbReference type="Proteomes" id="UP000023152"/>
    </source>
</evidence>
<dbReference type="InterPro" id="IPR043502">
    <property type="entry name" value="DNA/RNA_pol_sf"/>
</dbReference>